<dbReference type="InterPro" id="IPR036737">
    <property type="entry name" value="OmpA-like_sf"/>
</dbReference>
<dbReference type="SUPFAM" id="SSF103088">
    <property type="entry name" value="OmpA-like"/>
    <property type="match status" value="1"/>
</dbReference>
<dbReference type="Pfam" id="PF00691">
    <property type="entry name" value="OmpA"/>
    <property type="match status" value="1"/>
</dbReference>
<dbReference type="InterPro" id="IPR006665">
    <property type="entry name" value="OmpA-like"/>
</dbReference>
<comment type="caution">
    <text evidence="3">The sequence shown here is derived from an EMBL/GenBank/DDBJ whole genome shotgun (WGS) entry which is preliminary data.</text>
</comment>
<evidence type="ECO:0000259" key="2">
    <source>
        <dbReference type="Pfam" id="PF00691"/>
    </source>
</evidence>
<evidence type="ECO:0000313" key="4">
    <source>
        <dbReference type="Proteomes" id="UP001595799"/>
    </source>
</evidence>
<dbReference type="RefSeq" id="WP_382420106.1">
    <property type="nucleotide sequence ID" value="NZ_JBHSCW010000001.1"/>
</dbReference>
<feature type="signal peptide" evidence="1">
    <location>
        <begin position="1"/>
        <end position="23"/>
    </location>
</feature>
<name>A0ABV8UFL9_9PROT</name>
<sequence>MLRNCVLPGILLALTLLPVQVLAETPVDLRGYCANPEFGERCETAKEADNPRPVRLAVMFEARETRIPEDAANRLDAFAALALQTGQWLSITAHAPNREQEAGGEKVSKDLALERAEALRQAMLDRGVPENHISLAINLLPAGDTRAQRGEIFLQ</sequence>
<proteinExistence type="predicted"/>
<dbReference type="EMBL" id="JBHSCW010000001">
    <property type="protein sequence ID" value="MFC4350042.1"/>
    <property type="molecule type" value="Genomic_DNA"/>
</dbReference>
<keyword evidence="1" id="KW-0732">Signal</keyword>
<dbReference type="Gene3D" id="3.30.1330.60">
    <property type="entry name" value="OmpA-like domain"/>
    <property type="match status" value="1"/>
</dbReference>
<feature type="domain" description="OmpA-like" evidence="2">
    <location>
        <begin position="59"/>
        <end position="135"/>
    </location>
</feature>
<protein>
    <submittedName>
        <fullName evidence="3">OmpA family protein</fullName>
    </submittedName>
</protein>
<evidence type="ECO:0000256" key="1">
    <source>
        <dbReference type="SAM" id="SignalP"/>
    </source>
</evidence>
<organism evidence="3 4">
    <name type="scientific">Fodinicurvata halophila</name>
    <dbReference type="NCBI Taxonomy" id="1419723"/>
    <lineage>
        <taxon>Bacteria</taxon>
        <taxon>Pseudomonadati</taxon>
        <taxon>Pseudomonadota</taxon>
        <taxon>Alphaproteobacteria</taxon>
        <taxon>Rhodospirillales</taxon>
        <taxon>Rhodovibrionaceae</taxon>
        <taxon>Fodinicurvata</taxon>
    </lineage>
</organism>
<dbReference type="Proteomes" id="UP001595799">
    <property type="component" value="Unassembled WGS sequence"/>
</dbReference>
<keyword evidence="4" id="KW-1185">Reference proteome</keyword>
<gene>
    <name evidence="3" type="ORF">ACFOW6_00655</name>
</gene>
<accession>A0ABV8UFL9</accession>
<evidence type="ECO:0000313" key="3">
    <source>
        <dbReference type="EMBL" id="MFC4350042.1"/>
    </source>
</evidence>
<feature type="chain" id="PRO_5046989034" evidence="1">
    <location>
        <begin position="24"/>
        <end position="155"/>
    </location>
</feature>
<reference evidence="4" key="1">
    <citation type="journal article" date="2019" name="Int. J. Syst. Evol. Microbiol.">
        <title>The Global Catalogue of Microorganisms (GCM) 10K type strain sequencing project: providing services to taxonomists for standard genome sequencing and annotation.</title>
        <authorList>
            <consortium name="The Broad Institute Genomics Platform"/>
            <consortium name="The Broad Institute Genome Sequencing Center for Infectious Disease"/>
            <person name="Wu L."/>
            <person name="Ma J."/>
        </authorList>
    </citation>
    <scope>NUCLEOTIDE SEQUENCE [LARGE SCALE GENOMIC DNA]</scope>
    <source>
        <strain evidence="4">CECT 8472</strain>
    </source>
</reference>